<name>A0A135TQN3_9PEZI</name>
<proteinExistence type="predicted"/>
<dbReference type="Proteomes" id="UP000070054">
    <property type="component" value="Unassembled WGS sequence"/>
</dbReference>
<accession>A0A135TQN3</accession>
<protein>
    <submittedName>
        <fullName evidence="1">Uncharacterized protein</fullName>
    </submittedName>
</protein>
<sequence length="124" mass="14013">MSFDMAVLPVKKDAQSLKSQCRNAPWQDTARPSIITEQIKIDIAFTSKGSVWNDMAAGLHRKGQSSRLNLSIDCLHWFRYFPASPPVPKLENLTDVFNPVTLKPSWLKGYQRGLVILAEARELD</sequence>
<evidence type="ECO:0000313" key="2">
    <source>
        <dbReference type="Proteomes" id="UP000070054"/>
    </source>
</evidence>
<dbReference type="AlphaFoldDB" id="A0A135TQN3"/>
<keyword evidence="2" id="KW-1185">Reference proteome</keyword>
<evidence type="ECO:0000313" key="1">
    <source>
        <dbReference type="EMBL" id="KXH50434.1"/>
    </source>
</evidence>
<reference evidence="1 2" key="1">
    <citation type="submission" date="2014-02" db="EMBL/GenBank/DDBJ databases">
        <title>The genome sequence of Colletotrichum nymphaeae SA-01.</title>
        <authorList>
            <person name="Baroncelli R."/>
            <person name="Thon M.R."/>
        </authorList>
    </citation>
    <scope>NUCLEOTIDE SEQUENCE [LARGE SCALE GENOMIC DNA]</scope>
    <source>
        <strain evidence="1 2">SA-01</strain>
    </source>
</reference>
<comment type="caution">
    <text evidence="1">The sequence shown here is derived from an EMBL/GenBank/DDBJ whole genome shotgun (WGS) entry which is preliminary data.</text>
</comment>
<organism evidence="1 2">
    <name type="scientific">Colletotrichum nymphaeae SA-01</name>
    <dbReference type="NCBI Taxonomy" id="1460502"/>
    <lineage>
        <taxon>Eukaryota</taxon>
        <taxon>Fungi</taxon>
        <taxon>Dikarya</taxon>
        <taxon>Ascomycota</taxon>
        <taxon>Pezizomycotina</taxon>
        <taxon>Sordariomycetes</taxon>
        <taxon>Hypocreomycetidae</taxon>
        <taxon>Glomerellales</taxon>
        <taxon>Glomerellaceae</taxon>
        <taxon>Colletotrichum</taxon>
        <taxon>Colletotrichum acutatum species complex</taxon>
    </lineage>
</organism>
<gene>
    <name evidence="1" type="ORF">CNYM01_03294</name>
</gene>
<dbReference type="EMBL" id="JEMN01001050">
    <property type="protein sequence ID" value="KXH50434.1"/>
    <property type="molecule type" value="Genomic_DNA"/>
</dbReference>